<dbReference type="Gene3D" id="1.10.510.10">
    <property type="entry name" value="Transferase(Phosphotransferase) domain 1"/>
    <property type="match status" value="1"/>
</dbReference>
<dbReference type="SUPFAM" id="SSF56112">
    <property type="entry name" value="Protein kinase-like (PK-like)"/>
    <property type="match status" value="1"/>
</dbReference>
<sequence>MLLSSLRNAVLVFTSLYLVNLTFALPVLRDVSVDFVGRTRGSDASAVLDRETIPDLREFLYNVQPDVHSRSTNVLQPREEAQLDARRNHHIGVTDAAKQDIHDMLPENHTRKQYKDAKRWHRALVQNEMKSHRASSASITRGAHAGGSNPSEKEHITVTLYRQKGRPGRKGERVVIPSTYKNHEGHVVDGKKHHVYVVQVSSYDPRSAIDYCFAPETLLKNPTCGLETDVWMLGYLVFQLLTGKKLLTSMGTAAERLGEIRDIFESSIPDAWLGDEVVQALPIANTSTPSLEQKLKQSKSLTEDEASEAYVFLRRCLVIDPTSRASSSDLEEDDWVEEGAQCAFCYPGFQLGE</sequence>
<reference evidence="3 4" key="1">
    <citation type="submission" date="2020-07" db="EMBL/GenBank/DDBJ databases">
        <title>Comparative genomics of pyrophilous fungi reveals a link between fire events and developmental genes.</title>
        <authorList>
            <consortium name="DOE Joint Genome Institute"/>
            <person name="Steindorff A.S."/>
            <person name="Carver A."/>
            <person name="Calhoun S."/>
            <person name="Stillman K."/>
            <person name="Liu H."/>
            <person name="Lipzen A."/>
            <person name="Pangilinan J."/>
            <person name="Labutti K."/>
            <person name="Bruns T.D."/>
            <person name="Grigoriev I.V."/>
        </authorList>
    </citation>
    <scope>NUCLEOTIDE SEQUENCE [LARGE SCALE GENOMIC DNA]</scope>
    <source>
        <strain evidence="3 4">CBS 144469</strain>
    </source>
</reference>
<evidence type="ECO:0000256" key="1">
    <source>
        <dbReference type="SAM" id="MobiDB-lite"/>
    </source>
</evidence>
<feature type="domain" description="Protein kinase" evidence="2">
    <location>
        <begin position="213"/>
        <end position="336"/>
    </location>
</feature>
<proteinExistence type="predicted"/>
<dbReference type="InterPro" id="IPR000719">
    <property type="entry name" value="Prot_kinase_dom"/>
</dbReference>
<accession>A0A8H6MBJ9</accession>
<evidence type="ECO:0000313" key="3">
    <source>
        <dbReference type="EMBL" id="KAF6758117.1"/>
    </source>
</evidence>
<dbReference type="AlphaFoldDB" id="A0A8H6MBJ9"/>
<dbReference type="GO" id="GO:0005524">
    <property type="term" value="F:ATP binding"/>
    <property type="evidence" value="ECO:0007669"/>
    <property type="project" value="InterPro"/>
</dbReference>
<dbReference type="Pfam" id="PF00069">
    <property type="entry name" value="Pkinase"/>
    <property type="match status" value="1"/>
</dbReference>
<feature type="region of interest" description="Disordered" evidence="1">
    <location>
        <begin position="130"/>
        <end position="152"/>
    </location>
</feature>
<name>A0A8H6MBJ9_9AGAR</name>
<dbReference type="GO" id="GO:0004672">
    <property type="term" value="F:protein kinase activity"/>
    <property type="evidence" value="ECO:0007669"/>
    <property type="project" value="InterPro"/>
</dbReference>
<organism evidence="3 4">
    <name type="scientific">Ephemerocybe angulata</name>
    <dbReference type="NCBI Taxonomy" id="980116"/>
    <lineage>
        <taxon>Eukaryota</taxon>
        <taxon>Fungi</taxon>
        <taxon>Dikarya</taxon>
        <taxon>Basidiomycota</taxon>
        <taxon>Agaricomycotina</taxon>
        <taxon>Agaricomycetes</taxon>
        <taxon>Agaricomycetidae</taxon>
        <taxon>Agaricales</taxon>
        <taxon>Agaricineae</taxon>
        <taxon>Psathyrellaceae</taxon>
        <taxon>Ephemerocybe</taxon>
    </lineage>
</organism>
<keyword evidence="4" id="KW-1185">Reference proteome</keyword>
<dbReference type="OrthoDB" id="5979581at2759"/>
<protein>
    <recommendedName>
        <fullName evidence="2">Protein kinase domain-containing protein</fullName>
    </recommendedName>
</protein>
<dbReference type="Proteomes" id="UP000521943">
    <property type="component" value="Unassembled WGS sequence"/>
</dbReference>
<dbReference type="EMBL" id="JACGCI010000020">
    <property type="protein sequence ID" value="KAF6758117.1"/>
    <property type="molecule type" value="Genomic_DNA"/>
</dbReference>
<comment type="caution">
    <text evidence="3">The sequence shown here is derived from an EMBL/GenBank/DDBJ whole genome shotgun (WGS) entry which is preliminary data.</text>
</comment>
<evidence type="ECO:0000313" key="4">
    <source>
        <dbReference type="Proteomes" id="UP000521943"/>
    </source>
</evidence>
<gene>
    <name evidence="3" type="ORF">DFP72DRAFT_1109554</name>
</gene>
<evidence type="ECO:0000259" key="2">
    <source>
        <dbReference type="Pfam" id="PF00069"/>
    </source>
</evidence>
<dbReference type="InterPro" id="IPR011009">
    <property type="entry name" value="Kinase-like_dom_sf"/>
</dbReference>